<protein>
    <submittedName>
        <fullName evidence="2">Uncharacterized protein</fullName>
    </submittedName>
</protein>
<evidence type="ECO:0000313" key="3">
    <source>
        <dbReference type="Proteomes" id="UP000076722"/>
    </source>
</evidence>
<feature type="region of interest" description="Disordered" evidence="1">
    <location>
        <begin position="1"/>
        <end position="30"/>
    </location>
</feature>
<gene>
    <name evidence="2" type="ORF">SISNIDRAFT_464769</name>
</gene>
<dbReference type="Proteomes" id="UP000076722">
    <property type="component" value="Unassembled WGS sequence"/>
</dbReference>
<evidence type="ECO:0000256" key="1">
    <source>
        <dbReference type="SAM" id="MobiDB-lite"/>
    </source>
</evidence>
<feature type="region of interest" description="Disordered" evidence="1">
    <location>
        <begin position="253"/>
        <end position="276"/>
    </location>
</feature>
<feature type="compositionally biased region" description="Polar residues" evidence="1">
    <location>
        <begin position="19"/>
        <end position="28"/>
    </location>
</feature>
<reference evidence="2 3" key="1">
    <citation type="journal article" date="2016" name="Mol. Biol. Evol.">
        <title>Comparative Genomics of Early-Diverging Mushroom-Forming Fungi Provides Insights into the Origins of Lignocellulose Decay Capabilities.</title>
        <authorList>
            <person name="Nagy L.G."/>
            <person name="Riley R."/>
            <person name="Tritt A."/>
            <person name="Adam C."/>
            <person name="Daum C."/>
            <person name="Floudas D."/>
            <person name="Sun H."/>
            <person name="Yadav J.S."/>
            <person name="Pangilinan J."/>
            <person name="Larsson K.H."/>
            <person name="Matsuura K."/>
            <person name="Barry K."/>
            <person name="Labutti K."/>
            <person name="Kuo R."/>
            <person name="Ohm R.A."/>
            <person name="Bhattacharya S.S."/>
            <person name="Shirouzu T."/>
            <person name="Yoshinaga Y."/>
            <person name="Martin F.M."/>
            <person name="Grigoriev I.V."/>
            <person name="Hibbett D.S."/>
        </authorList>
    </citation>
    <scope>NUCLEOTIDE SEQUENCE [LARGE SCALE GENOMIC DNA]</scope>
    <source>
        <strain evidence="2 3">HHB9708</strain>
    </source>
</reference>
<feature type="compositionally biased region" description="Polar residues" evidence="1">
    <location>
        <begin position="265"/>
        <end position="276"/>
    </location>
</feature>
<sequence length="469" mass="52237">MDEGKNQEPVGKAQKIGLQKSSQQNHQIESFRIDRIRCKEGCLGTRIDIRSQSCSRRWDAVHSVREDEKVDPGAEKHRSEESKQISGDRSAPDRDRAEITSAPNPYNCAPNKSPLRAVVPVRTSQNLYHVFEGILRYARNSGSLMMVLDDFMNSSYVPLLEPKDILKQTGSTGFDAYVKEGCVHVVKYGMGGRWGISRQEACFYTPLMEIQGASERPRTIEALANSNLPIGWTGRKGMLGIEIKVWMSRSGDGAGRIRSEEDAHTSTSNDPSLLHKPSTQLDKIKRFNTHTITIQHYNHNVGSDLLLANVITEVSSGHLQSIPVTVMSKLTRCVRSELPPWTMVEITGFHKGVRIGGNAKRMSISASFYTCEEAPSGWDEVQDGGRSVDPEDRYSRSISAQSSQEAVEGFGMWRVSDEVRALRQDRDLGVSYSSIDRHDDQEERAADAFGRSAVIQGAVEESGIDHRKV</sequence>
<feature type="compositionally biased region" description="Basic and acidic residues" evidence="1">
    <location>
        <begin position="58"/>
        <end position="83"/>
    </location>
</feature>
<accession>A0A164WJX1</accession>
<feature type="region of interest" description="Disordered" evidence="1">
    <location>
        <begin position="58"/>
        <end position="106"/>
    </location>
</feature>
<name>A0A164WJX1_9AGAM</name>
<organism evidence="2 3">
    <name type="scientific">Sistotremastrum niveocremeum HHB9708</name>
    <dbReference type="NCBI Taxonomy" id="1314777"/>
    <lineage>
        <taxon>Eukaryota</taxon>
        <taxon>Fungi</taxon>
        <taxon>Dikarya</taxon>
        <taxon>Basidiomycota</taxon>
        <taxon>Agaricomycotina</taxon>
        <taxon>Agaricomycetes</taxon>
        <taxon>Sistotremastrales</taxon>
        <taxon>Sistotremastraceae</taxon>
        <taxon>Sertulicium</taxon>
        <taxon>Sertulicium niveocremeum</taxon>
    </lineage>
</organism>
<dbReference type="EMBL" id="KV419402">
    <property type="protein sequence ID" value="KZS95112.1"/>
    <property type="molecule type" value="Genomic_DNA"/>
</dbReference>
<dbReference type="AlphaFoldDB" id="A0A164WJX1"/>
<keyword evidence="3" id="KW-1185">Reference proteome</keyword>
<feature type="compositionally biased region" description="Basic and acidic residues" evidence="1">
    <location>
        <begin position="255"/>
        <end position="264"/>
    </location>
</feature>
<proteinExistence type="predicted"/>
<evidence type="ECO:0000313" key="2">
    <source>
        <dbReference type="EMBL" id="KZS95112.1"/>
    </source>
</evidence>